<evidence type="ECO:0008006" key="4">
    <source>
        <dbReference type="Google" id="ProtNLM"/>
    </source>
</evidence>
<feature type="transmembrane region" description="Helical" evidence="1">
    <location>
        <begin position="86"/>
        <end position="106"/>
    </location>
</feature>
<feature type="transmembrane region" description="Helical" evidence="1">
    <location>
        <begin position="32"/>
        <end position="54"/>
    </location>
</feature>
<keyword evidence="1" id="KW-0812">Transmembrane</keyword>
<organism evidence="2 3">
    <name type="scientific">SAR86 cluster bacterium BACL1 MAG-120820-bin45</name>
    <dbReference type="NCBI Taxonomy" id="1655612"/>
    <lineage>
        <taxon>Bacteria</taxon>
        <taxon>Pseudomonadati</taxon>
        <taxon>Pseudomonadota</taxon>
        <taxon>Gammaproteobacteria</taxon>
        <taxon>SAR86 cluster</taxon>
    </lineage>
</organism>
<keyword evidence="1" id="KW-1133">Transmembrane helix</keyword>
<feature type="transmembrane region" description="Helical" evidence="1">
    <location>
        <begin position="60"/>
        <end position="79"/>
    </location>
</feature>
<feature type="transmembrane region" description="Helical" evidence="1">
    <location>
        <begin position="426"/>
        <end position="452"/>
    </location>
</feature>
<dbReference type="Proteomes" id="UP000051027">
    <property type="component" value="Unassembled WGS sequence"/>
</dbReference>
<evidence type="ECO:0000256" key="1">
    <source>
        <dbReference type="SAM" id="Phobius"/>
    </source>
</evidence>
<keyword evidence="1" id="KW-0472">Membrane</keyword>
<feature type="transmembrane region" description="Helical" evidence="1">
    <location>
        <begin position="184"/>
        <end position="204"/>
    </location>
</feature>
<feature type="transmembrane region" description="Helical" evidence="1">
    <location>
        <begin position="365"/>
        <end position="387"/>
    </location>
</feature>
<evidence type="ECO:0000313" key="2">
    <source>
        <dbReference type="EMBL" id="KRO95670.1"/>
    </source>
</evidence>
<feature type="transmembrane region" description="Helical" evidence="1">
    <location>
        <begin position="274"/>
        <end position="295"/>
    </location>
</feature>
<name>A0A0R2U840_9GAMM</name>
<sequence>MNTIKRKSDGIKWGPFTLRIPFIHIQFRSAEFLQGLVISGATAFAAAPLAMKLGLTFEEAVAVSMVAGFFISSGPLIFGEPMAPGWVTPAVPIVMGALAAAGFYGVPPDGSDTCIDGVCKYHPETFQFMAAMCFEFTALILILGLTGWGKLLVEKIPNGLKAGIILGAALAAFYQVFFEDFDSYLAQPISMSIAIVLCVITTFSNPFKRLALKNKFFSVVGSLGLLPGFVIAAFAAFMFGEVNFNIEWGFKIPDIIGLVEKTSPFYLGLPTMQMFIDALPLVIIGYMLLFGDLVTATEVLKDAQRHRDDEILPIDLNRSHLSVGIRNLLASLINPFFPTQGALWTGVHVVVAEQWKKGPNTMPSIFDGIGSYYLMGIPFLYFTLPFVTLMQPLMVMALTLTLILTGFACAYIAMSIPRKNSEMATALLVAFFITFYSAWVGLIIGILLAVFVDGLEEEQS</sequence>
<feature type="transmembrane region" description="Helical" evidence="1">
    <location>
        <begin position="126"/>
        <end position="148"/>
    </location>
</feature>
<dbReference type="EMBL" id="LICS01000021">
    <property type="protein sequence ID" value="KRO95670.1"/>
    <property type="molecule type" value="Genomic_DNA"/>
</dbReference>
<proteinExistence type="predicted"/>
<comment type="caution">
    <text evidence="2">The sequence shown here is derived from an EMBL/GenBank/DDBJ whole genome shotgun (WGS) entry which is preliminary data.</text>
</comment>
<feature type="transmembrane region" description="Helical" evidence="1">
    <location>
        <begin position="160"/>
        <end position="178"/>
    </location>
</feature>
<dbReference type="STRING" id="1655612.ABS10_07680"/>
<feature type="transmembrane region" description="Helical" evidence="1">
    <location>
        <begin position="393"/>
        <end position="414"/>
    </location>
</feature>
<protein>
    <recommendedName>
        <fullName evidence="4">Xanthine/uracil/vitamin C permease</fullName>
    </recommendedName>
</protein>
<reference evidence="2 3" key="1">
    <citation type="submission" date="2015-10" db="EMBL/GenBank/DDBJ databases">
        <title>Metagenome-Assembled Genomes uncover a global brackish microbiome.</title>
        <authorList>
            <person name="Hugerth L.W."/>
            <person name="Larsson J."/>
            <person name="Alneberg J."/>
            <person name="Lindh M.V."/>
            <person name="Legrand C."/>
            <person name="Pinhassi J."/>
            <person name="Andersson A.F."/>
        </authorList>
    </citation>
    <scope>NUCLEOTIDE SEQUENCE [LARGE SCALE GENOMIC DNA]</scope>
    <source>
        <strain evidence="2">BACL1 MAG-120820-bin45</strain>
    </source>
</reference>
<accession>A0A0R2U840</accession>
<feature type="transmembrane region" description="Helical" evidence="1">
    <location>
        <begin position="216"/>
        <end position="239"/>
    </location>
</feature>
<evidence type="ECO:0000313" key="3">
    <source>
        <dbReference type="Proteomes" id="UP000051027"/>
    </source>
</evidence>
<dbReference type="AlphaFoldDB" id="A0A0R2U840"/>
<gene>
    <name evidence="2" type="ORF">ABS10_07680</name>
</gene>